<dbReference type="NCBIfam" id="TIGR00587">
    <property type="entry name" value="nfo"/>
    <property type="match status" value="1"/>
</dbReference>
<dbReference type="Pfam" id="PF01261">
    <property type="entry name" value="AP_endonuc_2"/>
    <property type="match status" value="1"/>
</dbReference>
<dbReference type="InterPro" id="IPR036237">
    <property type="entry name" value="Xyl_isomerase-like_sf"/>
</dbReference>
<accession>A0ABQ1A2S2</accession>
<evidence type="ECO:0000256" key="4">
    <source>
        <dbReference type="ARBA" id="ARBA00022763"/>
    </source>
</evidence>
<dbReference type="GO" id="GO:0016829">
    <property type="term" value="F:lyase activity"/>
    <property type="evidence" value="ECO:0007669"/>
    <property type="project" value="UniProtKB-KW"/>
</dbReference>
<comment type="similarity">
    <text evidence="2">Belongs to the AP endonuclease 2 family.</text>
</comment>
<dbReference type="PROSITE" id="PS00731">
    <property type="entry name" value="AP_NUCLEASE_F2_3"/>
    <property type="match status" value="1"/>
</dbReference>
<keyword evidence="7" id="KW-0234">DNA repair</keyword>
<evidence type="ECO:0000256" key="5">
    <source>
        <dbReference type="ARBA" id="ARBA00022801"/>
    </source>
</evidence>
<feature type="compositionally biased region" description="Acidic residues" evidence="8">
    <location>
        <begin position="439"/>
        <end position="455"/>
    </location>
</feature>
<protein>
    <submittedName>
        <fullName evidence="10">DNA-(Apurinic or apyrimidinic site) lyase 1</fullName>
    </submittedName>
</protein>
<reference evidence="10 11" key="1">
    <citation type="submission" date="2020-01" db="EMBL/GenBank/DDBJ databases">
        <title>Draft genome sequence of Aspergillus udagawae IFM 53868.</title>
        <authorList>
            <person name="Takahashi H."/>
            <person name="Yaguchi T."/>
        </authorList>
    </citation>
    <scope>NUCLEOTIDE SEQUENCE [LARGE SCALE GENOMIC DNA]</scope>
    <source>
        <strain evidence="10 11">IFM 53868</strain>
    </source>
</reference>
<feature type="compositionally biased region" description="Low complexity" evidence="8">
    <location>
        <begin position="1"/>
        <end position="20"/>
    </location>
</feature>
<evidence type="ECO:0000256" key="6">
    <source>
        <dbReference type="ARBA" id="ARBA00022833"/>
    </source>
</evidence>
<evidence type="ECO:0000313" key="11">
    <source>
        <dbReference type="Proteomes" id="UP000465266"/>
    </source>
</evidence>
<keyword evidence="6" id="KW-0862">Zinc</keyword>
<dbReference type="Proteomes" id="UP000465266">
    <property type="component" value="Unassembled WGS sequence"/>
</dbReference>
<evidence type="ECO:0000313" key="10">
    <source>
        <dbReference type="EMBL" id="GFF72034.1"/>
    </source>
</evidence>
<dbReference type="SMART" id="SM00518">
    <property type="entry name" value="AP2Ec"/>
    <property type="match status" value="1"/>
</dbReference>
<organism evidence="10 11">
    <name type="scientific">Aspergillus udagawae</name>
    <dbReference type="NCBI Taxonomy" id="91492"/>
    <lineage>
        <taxon>Eukaryota</taxon>
        <taxon>Fungi</taxon>
        <taxon>Dikarya</taxon>
        <taxon>Ascomycota</taxon>
        <taxon>Pezizomycotina</taxon>
        <taxon>Eurotiomycetes</taxon>
        <taxon>Eurotiomycetidae</taxon>
        <taxon>Eurotiales</taxon>
        <taxon>Aspergillaceae</taxon>
        <taxon>Aspergillus</taxon>
        <taxon>Aspergillus subgen. Fumigati</taxon>
    </lineage>
</organism>
<keyword evidence="4" id="KW-0227">DNA damage</keyword>
<feature type="domain" description="Xylose isomerase-like TIM barrel" evidence="9">
    <location>
        <begin position="181"/>
        <end position="436"/>
    </location>
</feature>
<feature type="compositionally biased region" description="Basic and acidic residues" evidence="8">
    <location>
        <begin position="22"/>
        <end position="35"/>
    </location>
</feature>
<comment type="caution">
    <text evidence="10">The sequence shown here is derived from an EMBL/GenBank/DDBJ whole genome shotgun (WGS) entry which is preliminary data.</text>
</comment>
<proteinExistence type="inferred from homology"/>
<evidence type="ECO:0000256" key="7">
    <source>
        <dbReference type="ARBA" id="ARBA00023204"/>
    </source>
</evidence>
<feature type="region of interest" description="Disordered" evidence="8">
    <location>
        <begin position="421"/>
        <end position="475"/>
    </location>
</feature>
<keyword evidence="3" id="KW-0479">Metal-binding</keyword>
<evidence type="ECO:0000256" key="1">
    <source>
        <dbReference type="ARBA" id="ARBA00001947"/>
    </source>
</evidence>
<feature type="compositionally biased region" description="Low complexity" evidence="8">
    <location>
        <begin position="540"/>
        <end position="550"/>
    </location>
</feature>
<keyword evidence="5" id="KW-0378">Hydrolase</keyword>
<dbReference type="CDD" id="cd00019">
    <property type="entry name" value="AP2Ec"/>
    <property type="match status" value="1"/>
</dbReference>
<evidence type="ECO:0000259" key="9">
    <source>
        <dbReference type="Pfam" id="PF01261"/>
    </source>
</evidence>
<keyword evidence="11" id="KW-1185">Reference proteome</keyword>
<feature type="compositionally biased region" description="Acidic residues" evidence="8">
    <location>
        <begin position="570"/>
        <end position="586"/>
    </location>
</feature>
<dbReference type="PANTHER" id="PTHR21445">
    <property type="entry name" value="ENDONUCLEASE IV ENDODEOXYRIBONUCLEASE IV"/>
    <property type="match status" value="1"/>
</dbReference>
<dbReference type="InterPro" id="IPR013022">
    <property type="entry name" value="Xyl_isomerase-like_TIM-brl"/>
</dbReference>
<dbReference type="PANTHER" id="PTHR21445:SF0">
    <property type="entry name" value="APURINIC-APYRIMIDINIC ENDONUCLEASE"/>
    <property type="match status" value="1"/>
</dbReference>
<dbReference type="EMBL" id="BLKG01000004">
    <property type="protein sequence ID" value="GFF72034.1"/>
    <property type="molecule type" value="Genomic_DNA"/>
</dbReference>
<keyword evidence="10" id="KW-0456">Lyase</keyword>
<evidence type="ECO:0000256" key="8">
    <source>
        <dbReference type="SAM" id="MobiDB-lite"/>
    </source>
</evidence>
<sequence length="586" mass="64388">MPPRSRNVTSSAVSESSPQSPRRSDPTKNRKRDIDELQEQSSPLRRSKRFKSTEALKASPAPGQSEIIDGPSAIDLRQKKPAVSPKGRRSQPSVSIKEEVEEKLEIPINTKADKGSQAAPEKGDGTTTVTGKISRKRKTKQEKEIEMLPLRARTQGVRMCVGAHVSAAKGVFNAVHNSMHIGGNSFALFLKSQRKWENPPLQDDHRDQFRQMCLEHKYDGAKHILPHGSYLVNLAQEDKAKAKQAYDAFLDDLRRCEALGITLYNFHPGSANQSSLPDALSRLAKALTNALEATSTVVPVLETMCGHGTTIGGYLPEFRDLLALIPREHHRRIGICIDTCHSFAAGYDLPSPAGYQSFMKEFEDQIGLQYLRALHLNDSKAPRGSKRDLHANIGTGFLGLRAFHNIMNDPRLEGLPMILETPIDRPANPTPTTIKDEAGDADADADVDVDADSEPEQNSKKKTPKRPKAKPAGAKALVPDPSVWAREIALLESLIGMDAESPEFKALEAQLAEEGREVRAKHQEQYERKLATEEKKKGKAAGAGKGQKTLMGMMQTSGKKRKGAKKGAESENESELDSEDEGCQSH</sequence>
<dbReference type="SUPFAM" id="SSF51658">
    <property type="entry name" value="Xylose isomerase-like"/>
    <property type="match status" value="1"/>
</dbReference>
<comment type="cofactor">
    <cofactor evidence="1">
        <name>Zn(2+)</name>
        <dbReference type="ChEBI" id="CHEBI:29105"/>
    </cofactor>
</comment>
<feature type="region of interest" description="Disordered" evidence="8">
    <location>
        <begin position="1"/>
        <end position="142"/>
    </location>
</feature>
<feature type="region of interest" description="Disordered" evidence="8">
    <location>
        <begin position="518"/>
        <end position="586"/>
    </location>
</feature>
<dbReference type="PROSITE" id="PS00730">
    <property type="entry name" value="AP_NUCLEASE_F2_2"/>
    <property type="match status" value="1"/>
</dbReference>
<feature type="compositionally biased region" description="Basic and acidic residues" evidence="8">
    <location>
        <begin position="518"/>
        <end position="536"/>
    </location>
</feature>
<feature type="compositionally biased region" description="Basic residues" evidence="8">
    <location>
        <begin position="460"/>
        <end position="469"/>
    </location>
</feature>
<name>A0ABQ1A2S2_9EURO</name>
<feature type="compositionally biased region" description="Basic and acidic residues" evidence="8">
    <location>
        <begin position="96"/>
        <end position="105"/>
    </location>
</feature>
<dbReference type="InterPro" id="IPR018246">
    <property type="entry name" value="AP_endonuc_F2_Zn_BS"/>
</dbReference>
<dbReference type="Gene3D" id="3.20.20.150">
    <property type="entry name" value="Divalent-metal-dependent TIM barrel enzymes"/>
    <property type="match status" value="1"/>
</dbReference>
<dbReference type="HAMAP" id="MF_00152">
    <property type="entry name" value="Nfo"/>
    <property type="match status" value="1"/>
</dbReference>
<gene>
    <name evidence="10" type="ORF">IFM53868_00712</name>
</gene>
<evidence type="ECO:0000256" key="3">
    <source>
        <dbReference type="ARBA" id="ARBA00022723"/>
    </source>
</evidence>
<dbReference type="InterPro" id="IPR001719">
    <property type="entry name" value="AP_endonuc_2"/>
</dbReference>
<evidence type="ECO:0000256" key="2">
    <source>
        <dbReference type="ARBA" id="ARBA00005340"/>
    </source>
</evidence>
<dbReference type="PROSITE" id="PS51432">
    <property type="entry name" value="AP_NUCLEASE_F2_4"/>
    <property type="match status" value="1"/>
</dbReference>